<feature type="repeat" description="TPR" evidence="8">
    <location>
        <begin position="543"/>
        <end position="576"/>
    </location>
</feature>
<dbReference type="AlphaFoldDB" id="A0A819QHQ2"/>
<keyword evidence="6 8" id="KW-0802">TPR repeat</keyword>
<sequence>MTTYITLIFYDVNSIKEDICNGFSKYPCIFFDAQQNCIDYIVSKSKSETLFLIISMLSAIEILPNIHGLRQLDSVFIYSNGENDEKLLNKYSKIIGIFSQETDLFQTIEENIDLTIKSIESFKFYEKHQKSTRELTKESGSFLWLRLFKDVVLKLPHDEQAKEEMINKLKEYYHNNNCQLKLIEKFSQEYKFEDAIKWYTGQPFLYKQINRALRTEDINLLYKFRYFISDLSKALLSEYQILKDSFDSKTFYRGVRLSKEEAKILQKNVDKLISTNGYLSTSFDREVALAFTDKSTDTEISVLFEIECDFVNTNSVIMASIAHYSNSSDEEEVLFDLDATFQILSIEKDSLLNSLIVKMKVTDEGAALAQEYIKYNNQRFMTTSVVIMFDYLLTEIGQHDKSEKYFQRLLENPNGEDLPVIYCYMGAAISHQGDYETALKYDQQSYDMLINTQPPRELASSYVLNDIGCIFHRKEHYDDALDYHKRALKIRKTHSDYSGISSSLGNIGIIYRTVGKYEDALDCLKECLKVKEIYLPGIHKEIANTLSIIADIYSDMDELDKSLEYHQRSLKINEKCLPNGHEKIAINLNDIATILGKQEKYDEALDYFIRALNMKENMFPNGHLSVVSSLTKIGFIYYKKKDYILALDYFNKALKMREKLLLGKDDIALVDLLTSFGLVYTKLHQYGNALDYHMRALNCSRIILPSGHFTLTECFTNIGSVYREMEDYPKAFQYFESALKNEKENPTKDNLLRLALTYDQMGICLSCQGDIENGLEYRLKAVRLLEKVYPRIQYANAADTIGEVYFEFEGYDTALECFFISLNIKLKRLAINDIRTAETLMNIGNVFIKKAEITKQYKIKARFYYEKALDIYTANKHINTIHILNRLGAIYENIHKYYLAIEHYRNALEKFENYFLSDDFLKQTCQNNLARIKWLIK</sequence>
<evidence type="ECO:0000256" key="3">
    <source>
        <dbReference type="ARBA" id="ARBA00022679"/>
    </source>
</evidence>
<evidence type="ECO:0000313" key="12">
    <source>
        <dbReference type="Proteomes" id="UP000663836"/>
    </source>
</evidence>
<reference evidence="11" key="1">
    <citation type="submission" date="2021-02" db="EMBL/GenBank/DDBJ databases">
        <authorList>
            <person name="Nowell W R."/>
        </authorList>
    </citation>
    <scope>NUCLEOTIDE SEQUENCE</scope>
</reference>
<keyword evidence="9" id="KW-0520">NAD</keyword>
<keyword evidence="5" id="KW-0677">Repeat</keyword>
<evidence type="ECO:0000256" key="9">
    <source>
        <dbReference type="RuleBase" id="RU361228"/>
    </source>
</evidence>
<keyword evidence="9" id="KW-0521">NADP</keyword>
<dbReference type="Pfam" id="PF01129">
    <property type="entry name" value="ART"/>
    <property type="match status" value="1"/>
</dbReference>
<feature type="repeat" description="TPR" evidence="8">
    <location>
        <begin position="712"/>
        <end position="745"/>
    </location>
</feature>
<evidence type="ECO:0000256" key="1">
    <source>
        <dbReference type="ARBA" id="ARBA00009558"/>
    </source>
</evidence>
<organism evidence="11 12">
    <name type="scientific">Rotaria sordida</name>
    <dbReference type="NCBI Taxonomy" id="392033"/>
    <lineage>
        <taxon>Eukaryota</taxon>
        <taxon>Metazoa</taxon>
        <taxon>Spiralia</taxon>
        <taxon>Gnathifera</taxon>
        <taxon>Rotifera</taxon>
        <taxon>Eurotatoria</taxon>
        <taxon>Bdelloidea</taxon>
        <taxon>Philodinida</taxon>
        <taxon>Philodinidae</taxon>
        <taxon>Rotaria</taxon>
    </lineage>
</organism>
<name>A0A819QHQ2_9BILA</name>
<dbReference type="Gene3D" id="1.25.40.10">
    <property type="entry name" value="Tetratricopeptide repeat domain"/>
    <property type="match status" value="5"/>
</dbReference>
<dbReference type="Pfam" id="PF13424">
    <property type="entry name" value="TPR_12"/>
    <property type="match status" value="3"/>
</dbReference>
<dbReference type="SUPFAM" id="SSF56399">
    <property type="entry name" value="ADP-ribosylation"/>
    <property type="match status" value="1"/>
</dbReference>
<dbReference type="SUPFAM" id="SSF48452">
    <property type="entry name" value="TPR-like"/>
    <property type="match status" value="4"/>
</dbReference>
<evidence type="ECO:0000256" key="4">
    <source>
        <dbReference type="ARBA" id="ARBA00022695"/>
    </source>
</evidence>
<feature type="repeat" description="TPR" evidence="8">
    <location>
        <begin position="585"/>
        <end position="618"/>
    </location>
</feature>
<dbReference type="GO" id="GO:0106274">
    <property type="term" value="F:NAD+-protein-arginine ADP-ribosyltransferase activity"/>
    <property type="evidence" value="ECO:0007669"/>
    <property type="project" value="UniProtKB-EC"/>
</dbReference>
<dbReference type="PROSITE" id="PS51996">
    <property type="entry name" value="TR_MART"/>
    <property type="match status" value="1"/>
</dbReference>
<dbReference type="EMBL" id="CAJNOT010004098">
    <property type="protein sequence ID" value="CAF1415855.1"/>
    <property type="molecule type" value="Genomic_DNA"/>
</dbReference>
<dbReference type="InterPro" id="IPR011990">
    <property type="entry name" value="TPR-like_helical_dom_sf"/>
</dbReference>
<keyword evidence="3 9" id="KW-0808">Transferase</keyword>
<dbReference type="PROSITE" id="PS50005">
    <property type="entry name" value="TPR"/>
    <property type="match status" value="7"/>
</dbReference>
<feature type="repeat" description="TPR" evidence="8">
    <location>
        <begin position="881"/>
        <end position="914"/>
    </location>
</feature>
<dbReference type="SMART" id="SM00028">
    <property type="entry name" value="TPR"/>
    <property type="match status" value="12"/>
</dbReference>
<dbReference type="Pfam" id="PF13374">
    <property type="entry name" value="TPR_10"/>
    <property type="match status" value="1"/>
</dbReference>
<comment type="caution">
    <text evidence="11">The sequence shown here is derived from an EMBL/GenBank/DDBJ whole genome shotgun (WGS) entry which is preliminary data.</text>
</comment>
<accession>A0A819QHQ2</accession>
<dbReference type="Pfam" id="PF13181">
    <property type="entry name" value="TPR_8"/>
    <property type="match status" value="1"/>
</dbReference>
<evidence type="ECO:0000256" key="8">
    <source>
        <dbReference type="PROSITE-ProRule" id="PRU00339"/>
    </source>
</evidence>
<dbReference type="GO" id="GO:0016779">
    <property type="term" value="F:nucleotidyltransferase activity"/>
    <property type="evidence" value="ECO:0007669"/>
    <property type="project" value="UniProtKB-KW"/>
</dbReference>
<dbReference type="Gene3D" id="3.90.176.10">
    <property type="entry name" value="Toxin ADP-ribosyltransferase, Chain A, domain 1"/>
    <property type="match status" value="1"/>
</dbReference>
<gene>
    <name evidence="11" type="ORF">JBS370_LOCUS27975</name>
    <name evidence="10" type="ORF">ZHD862_LOCUS33734</name>
</gene>
<dbReference type="EMBL" id="CAJOBD010005443">
    <property type="protein sequence ID" value="CAF4031332.1"/>
    <property type="molecule type" value="Genomic_DNA"/>
</dbReference>
<dbReference type="PANTHER" id="PTHR45641">
    <property type="entry name" value="TETRATRICOPEPTIDE REPEAT PROTEIN (AFU_ORTHOLOGUE AFUA_6G03870)"/>
    <property type="match status" value="1"/>
</dbReference>
<evidence type="ECO:0000313" key="10">
    <source>
        <dbReference type="EMBL" id="CAF1415855.1"/>
    </source>
</evidence>
<feature type="repeat" description="TPR" evidence="8">
    <location>
        <begin position="501"/>
        <end position="534"/>
    </location>
</feature>
<comment type="similarity">
    <text evidence="1 9">Belongs to the Arg-specific ADP-ribosyltransferase family.</text>
</comment>
<feature type="repeat" description="TPR" evidence="8">
    <location>
        <begin position="461"/>
        <end position="494"/>
    </location>
</feature>
<evidence type="ECO:0000256" key="6">
    <source>
        <dbReference type="ARBA" id="ARBA00022803"/>
    </source>
</evidence>
<protein>
    <recommendedName>
        <fullName evidence="9">NAD(P)(+)--arginine ADP-ribosyltransferase</fullName>
        <ecNumber evidence="9">2.4.2.31</ecNumber>
    </recommendedName>
    <alternativeName>
        <fullName evidence="9">Mono(ADP-ribosyl)transferase</fullName>
    </alternativeName>
</protein>
<evidence type="ECO:0000313" key="11">
    <source>
        <dbReference type="EMBL" id="CAF4031332.1"/>
    </source>
</evidence>
<dbReference type="Proteomes" id="UP000663836">
    <property type="component" value="Unassembled WGS sequence"/>
</dbReference>
<dbReference type="InterPro" id="IPR019734">
    <property type="entry name" value="TPR_rpt"/>
</dbReference>
<proteinExistence type="inferred from homology"/>
<evidence type="ECO:0000256" key="5">
    <source>
        <dbReference type="ARBA" id="ARBA00022737"/>
    </source>
</evidence>
<keyword evidence="2 9" id="KW-0328">Glycosyltransferase</keyword>
<evidence type="ECO:0000256" key="7">
    <source>
        <dbReference type="ARBA" id="ARBA00047597"/>
    </source>
</evidence>
<dbReference type="PANTHER" id="PTHR45641:SF19">
    <property type="entry name" value="NEPHROCYSTIN-3"/>
    <property type="match status" value="1"/>
</dbReference>
<keyword evidence="4" id="KW-0548">Nucleotidyltransferase</keyword>
<dbReference type="InterPro" id="IPR000768">
    <property type="entry name" value="ART"/>
</dbReference>
<feature type="repeat" description="TPR" evidence="8">
    <location>
        <begin position="627"/>
        <end position="660"/>
    </location>
</feature>
<dbReference type="EC" id="2.4.2.31" evidence="9"/>
<dbReference type="Proteomes" id="UP000663864">
    <property type="component" value="Unassembled WGS sequence"/>
</dbReference>
<comment type="catalytic activity">
    <reaction evidence="7 9">
        <text>L-arginyl-[protein] + NAD(+) = N(omega)-(ADP-D-ribosyl)-L-arginyl-[protein] + nicotinamide + H(+)</text>
        <dbReference type="Rhea" id="RHEA:19149"/>
        <dbReference type="Rhea" id="RHEA-COMP:10532"/>
        <dbReference type="Rhea" id="RHEA-COMP:15087"/>
        <dbReference type="ChEBI" id="CHEBI:15378"/>
        <dbReference type="ChEBI" id="CHEBI:17154"/>
        <dbReference type="ChEBI" id="CHEBI:29965"/>
        <dbReference type="ChEBI" id="CHEBI:57540"/>
        <dbReference type="ChEBI" id="CHEBI:142554"/>
        <dbReference type="EC" id="2.4.2.31"/>
    </reaction>
</comment>
<evidence type="ECO:0000256" key="2">
    <source>
        <dbReference type="ARBA" id="ARBA00022676"/>
    </source>
</evidence>